<comment type="caution">
    <text evidence="2">The sequence shown here is derived from an EMBL/GenBank/DDBJ whole genome shotgun (WGS) entry which is preliminary data.</text>
</comment>
<keyword evidence="3" id="KW-1185">Reference proteome</keyword>
<gene>
    <name evidence="2" type="ORF">RASY3_12955</name>
</gene>
<dbReference type="EMBL" id="JEOB01000004">
    <property type="protein sequence ID" value="EXM38420.1"/>
    <property type="molecule type" value="Genomic_DNA"/>
</dbReference>
<dbReference type="PATRIC" id="fig|1341156.4.peg.3613"/>
<dbReference type="PROSITE" id="PS51257">
    <property type="entry name" value="PROKAR_LIPOPROTEIN"/>
    <property type="match status" value="1"/>
</dbReference>
<organism evidence="2 3">
    <name type="scientific">Ruminococcus albus SY3</name>
    <dbReference type="NCBI Taxonomy" id="1341156"/>
    <lineage>
        <taxon>Bacteria</taxon>
        <taxon>Bacillati</taxon>
        <taxon>Bacillota</taxon>
        <taxon>Clostridia</taxon>
        <taxon>Eubacteriales</taxon>
        <taxon>Oscillospiraceae</taxon>
        <taxon>Ruminococcus</taxon>
    </lineage>
</organism>
<dbReference type="OrthoDB" id="1822238at2"/>
<feature type="compositionally biased region" description="Polar residues" evidence="1">
    <location>
        <begin position="87"/>
        <end position="97"/>
    </location>
</feature>
<dbReference type="AlphaFoldDB" id="A0A011WN25"/>
<evidence type="ECO:0000313" key="3">
    <source>
        <dbReference type="Proteomes" id="UP000021369"/>
    </source>
</evidence>
<proteinExistence type="predicted"/>
<feature type="compositionally biased region" description="Low complexity" evidence="1">
    <location>
        <begin position="32"/>
        <end position="49"/>
    </location>
</feature>
<dbReference type="Proteomes" id="UP000021369">
    <property type="component" value="Unassembled WGS sequence"/>
</dbReference>
<evidence type="ECO:0000313" key="2">
    <source>
        <dbReference type="EMBL" id="EXM38420.1"/>
    </source>
</evidence>
<reference evidence="2 3" key="1">
    <citation type="submission" date="2013-06" db="EMBL/GenBank/DDBJ databases">
        <title>Rumen cellulosomics: divergent fiber-degrading strategies revealed by comparative genome-wide analysis of six Ruminococcal strains.</title>
        <authorList>
            <person name="Dassa B."/>
            <person name="Borovok I."/>
            <person name="Lamed R."/>
            <person name="Flint H."/>
            <person name="Yeoman C.J."/>
            <person name="White B."/>
            <person name="Bayer E.A."/>
        </authorList>
    </citation>
    <scope>NUCLEOTIDE SEQUENCE [LARGE SCALE GENOMIC DNA]</scope>
    <source>
        <strain evidence="2 3">SY3</strain>
    </source>
</reference>
<dbReference type="RefSeq" id="WP_037288929.1">
    <property type="nucleotide sequence ID" value="NZ_JEOB01000004.1"/>
</dbReference>
<feature type="compositionally biased region" description="Acidic residues" evidence="1">
    <location>
        <begin position="50"/>
        <end position="64"/>
    </location>
</feature>
<feature type="region of interest" description="Disordered" evidence="1">
    <location>
        <begin position="27"/>
        <end position="97"/>
    </location>
</feature>
<protein>
    <submittedName>
        <fullName evidence="2">Uncharacterized protein</fullName>
    </submittedName>
</protein>
<accession>A0A011WN25</accession>
<evidence type="ECO:0000256" key="1">
    <source>
        <dbReference type="SAM" id="MobiDB-lite"/>
    </source>
</evidence>
<name>A0A011WN25_RUMAL</name>
<feature type="compositionally biased region" description="Low complexity" evidence="1">
    <location>
        <begin position="65"/>
        <end position="78"/>
    </location>
</feature>
<sequence length="276" mass="30439">MKTKRILAEALAAIMAFGLIGCGNVEKNSSNSKSTAAEPAETESSSVAESVEEPEESSMTEETESSSVAETTIVSEESSAVEEDSSQQDIQPDNSADVTSDDIAFFEQFSEKVYPSEYDTAVEFLKSVFGETDKVTELGEFRNALDKIYLSNQFDYPDGVSVLGEKFSYMSVDYDYDDKTIYAVGFHKNPDLNTAQDNDPSSSDCKESYDRLYAQFIEMYGEPSQIFTPEEYGFNGALWLGTPCGEIWLAWGDKIFGSQEADCIISFSRNGLNSNS</sequence>